<keyword evidence="3" id="KW-1185">Reference proteome</keyword>
<dbReference type="OrthoDB" id="3172239at2759"/>
<dbReference type="AlphaFoldDB" id="A0A166NKL3"/>
<accession>A0A166NKL3</accession>
<evidence type="ECO:0000313" key="2">
    <source>
        <dbReference type="EMBL" id="KZV79270.1"/>
    </source>
</evidence>
<sequence>MPTAAQHYNTIAQLPLELFAEIGSFLRLHDLCRATCVSRRWRAAFIAASRLCDQIAVVLHEDCKHRWMDVLTVLLDRNAGRPLKLELWWASTAMMDMSTLAPIYDLVALHMPHTRSLSLANPKFWEAPQLFTTPAPMLETLKLTHSWGTSPTLPLNLFSGRAPRLHTVHLYGINLPTADNDGLQRSRALTTVRSLTLHTNFVDIGNGLVCGVRQHLPSLETLTLSTCRGYKVTAAGSCELPVSLRITVADCSFSLDRLLAWFPRMRAVSYSLIAVEYPTAVLTARHAIRAIAESARAETSFHLLWTPSSSTLPCFKASAQVPRLTVLVNGRVVLTDATLHVLQKALNVSSLERLIPFITNLVIPFDLWTCFARSESALRPDIDVTLLLDAGFAAILGNEPYCPQPLHTLHLARTEGGNGRGPWVLPATRLQLFITQAVTPGSLKSVTLHGIVLVHDEPGVLASVGVEIRSAPDLESPHVDVWTGDMKTDEAMTI</sequence>
<dbReference type="EMBL" id="KV426648">
    <property type="protein sequence ID" value="KZV79270.1"/>
    <property type="molecule type" value="Genomic_DNA"/>
</dbReference>
<gene>
    <name evidence="2" type="ORF">EXIGLDRAFT_846698</name>
</gene>
<name>A0A166NKL3_EXIGL</name>
<dbReference type="InterPro" id="IPR001810">
    <property type="entry name" value="F-box_dom"/>
</dbReference>
<feature type="domain" description="F-box" evidence="1">
    <location>
        <begin position="8"/>
        <end position="55"/>
    </location>
</feature>
<dbReference type="SUPFAM" id="SSF52058">
    <property type="entry name" value="L domain-like"/>
    <property type="match status" value="1"/>
</dbReference>
<evidence type="ECO:0000259" key="1">
    <source>
        <dbReference type="PROSITE" id="PS50181"/>
    </source>
</evidence>
<dbReference type="Gene3D" id="3.80.10.10">
    <property type="entry name" value="Ribonuclease Inhibitor"/>
    <property type="match status" value="1"/>
</dbReference>
<dbReference type="InterPro" id="IPR032675">
    <property type="entry name" value="LRR_dom_sf"/>
</dbReference>
<evidence type="ECO:0000313" key="3">
    <source>
        <dbReference type="Proteomes" id="UP000077266"/>
    </source>
</evidence>
<dbReference type="InParanoid" id="A0A166NKL3"/>
<dbReference type="Pfam" id="PF12937">
    <property type="entry name" value="F-box-like"/>
    <property type="match status" value="1"/>
</dbReference>
<dbReference type="PROSITE" id="PS50181">
    <property type="entry name" value="FBOX"/>
    <property type="match status" value="1"/>
</dbReference>
<dbReference type="Proteomes" id="UP000077266">
    <property type="component" value="Unassembled WGS sequence"/>
</dbReference>
<dbReference type="SUPFAM" id="SSF81383">
    <property type="entry name" value="F-box domain"/>
    <property type="match status" value="1"/>
</dbReference>
<organism evidence="2 3">
    <name type="scientific">Exidia glandulosa HHB12029</name>
    <dbReference type="NCBI Taxonomy" id="1314781"/>
    <lineage>
        <taxon>Eukaryota</taxon>
        <taxon>Fungi</taxon>
        <taxon>Dikarya</taxon>
        <taxon>Basidiomycota</taxon>
        <taxon>Agaricomycotina</taxon>
        <taxon>Agaricomycetes</taxon>
        <taxon>Auriculariales</taxon>
        <taxon>Exidiaceae</taxon>
        <taxon>Exidia</taxon>
    </lineage>
</organism>
<protein>
    <recommendedName>
        <fullName evidence="1">F-box domain-containing protein</fullName>
    </recommendedName>
</protein>
<reference evidence="2 3" key="1">
    <citation type="journal article" date="2016" name="Mol. Biol. Evol.">
        <title>Comparative Genomics of Early-Diverging Mushroom-Forming Fungi Provides Insights into the Origins of Lignocellulose Decay Capabilities.</title>
        <authorList>
            <person name="Nagy L.G."/>
            <person name="Riley R."/>
            <person name="Tritt A."/>
            <person name="Adam C."/>
            <person name="Daum C."/>
            <person name="Floudas D."/>
            <person name="Sun H."/>
            <person name="Yadav J.S."/>
            <person name="Pangilinan J."/>
            <person name="Larsson K.H."/>
            <person name="Matsuura K."/>
            <person name="Barry K."/>
            <person name="Labutti K."/>
            <person name="Kuo R."/>
            <person name="Ohm R.A."/>
            <person name="Bhattacharya S.S."/>
            <person name="Shirouzu T."/>
            <person name="Yoshinaga Y."/>
            <person name="Martin F.M."/>
            <person name="Grigoriev I.V."/>
            <person name="Hibbett D.S."/>
        </authorList>
    </citation>
    <scope>NUCLEOTIDE SEQUENCE [LARGE SCALE GENOMIC DNA]</scope>
    <source>
        <strain evidence="2 3">HHB12029</strain>
    </source>
</reference>
<dbReference type="Gene3D" id="1.20.1280.50">
    <property type="match status" value="1"/>
</dbReference>
<dbReference type="InterPro" id="IPR036047">
    <property type="entry name" value="F-box-like_dom_sf"/>
</dbReference>
<proteinExistence type="predicted"/>